<keyword evidence="4 5" id="KW-0472">Membrane</keyword>
<dbReference type="InterPro" id="IPR050768">
    <property type="entry name" value="UPF0353/GerABKA_families"/>
</dbReference>
<organism evidence="7 8">
    <name type="scientific">Prevotella micans F0438</name>
    <dbReference type="NCBI Taxonomy" id="883158"/>
    <lineage>
        <taxon>Bacteria</taxon>
        <taxon>Pseudomonadati</taxon>
        <taxon>Bacteroidota</taxon>
        <taxon>Bacteroidia</taxon>
        <taxon>Bacteroidales</taxon>
        <taxon>Prevotellaceae</taxon>
        <taxon>Prevotella</taxon>
    </lineage>
</organism>
<feature type="transmembrane region" description="Helical" evidence="5">
    <location>
        <begin position="307"/>
        <end position="325"/>
    </location>
</feature>
<evidence type="ECO:0000256" key="4">
    <source>
        <dbReference type="ARBA" id="ARBA00023136"/>
    </source>
</evidence>
<dbReference type="Pfam" id="PF13519">
    <property type="entry name" value="VWA_2"/>
    <property type="match status" value="1"/>
</dbReference>
<comment type="caution">
    <text evidence="7">The sequence shown here is derived from an EMBL/GenBank/DDBJ whole genome shotgun (WGS) entry which is preliminary data.</text>
</comment>
<dbReference type="EMBL" id="AGWK01000001">
    <property type="protein sequence ID" value="EHO75043.1"/>
    <property type="molecule type" value="Genomic_DNA"/>
</dbReference>
<accession>H1PZJ8</accession>
<dbReference type="STRING" id="883158.HMPREF9140_00086"/>
<dbReference type="InterPro" id="IPR036465">
    <property type="entry name" value="vWFA_dom_sf"/>
</dbReference>
<dbReference type="InterPro" id="IPR002035">
    <property type="entry name" value="VWF_A"/>
</dbReference>
<evidence type="ECO:0000313" key="7">
    <source>
        <dbReference type="EMBL" id="EHO75043.1"/>
    </source>
</evidence>
<dbReference type="InterPro" id="IPR024163">
    <property type="entry name" value="Aerotolerance_reg_N"/>
</dbReference>
<dbReference type="PANTHER" id="PTHR22550:SF5">
    <property type="entry name" value="LEUCINE ZIPPER PROTEIN 4"/>
    <property type="match status" value="1"/>
</dbReference>
<evidence type="ECO:0000259" key="6">
    <source>
        <dbReference type="PROSITE" id="PS50234"/>
    </source>
</evidence>
<feature type="transmembrane region" description="Helical" evidence="5">
    <location>
        <begin position="57"/>
        <end position="75"/>
    </location>
</feature>
<keyword evidence="1" id="KW-1003">Cell membrane</keyword>
<dbReference type="SMART" id="SM00327">
    <property type="entry name" value="VWA"/>
    <property type="match status" value="1"/>
</dbReference>
<sequence length="342" mass="37689">MMFRFESPIYLWLLLLIPILVIVNIYHARKKKKRYKAFGTPELLKQLSPGVSRYRSIVKFSLIEIALALAIIILARPQTISPTSPEKREGIEAIIAIDISNSMLAQDVAPSRLDKSKLMIENLITRFTDDRIGLIVFAGDAFVQLPITSDYVSAKMFLDDIDPSLIETQGTDIGRALDLAMHSFAQDTKAGKAIILITDGEDHEGNAEEMARKAAGMGIKVFILGVGSPAGSPIPLGDGEYLKDNAGNTVMSRLNEDMCRKIAAAGNGTYIHVDNSDAAERQLKAEIGKMQKGQFGTLTSTAFSEQFQAVAIILIILLIIEAIILEKKNSRLQNLQLFKRKK</sequence>
<dbReference type="PROSITE" id="PS50234">
    <property type="entry name" value="VWFA"/>
    <property type="match status" value="1"/>
</dbReference>
<dbReference type="Pfam" id="PF07584">
    <property type="entry name" value="BatA"/>
    <property type="match status" value="1"/>
</dbReference>
<dbReference type="Gene3D" id="3.40.50.410">
    <property type="entry name" value="von Willebrand factor, type A domain"/>
    <property type="match status" value="1"/>
</dbReference>
<evidence type="ECO:0000256" key="1">
    <source>
        <dbReference type="ARBA" id="ARBA00022475"/>
    </source>
</evidence>
<reference evidence="7 8" key="1">
    <citation type="submission" date="2011-12" db="EMBL/GenBank/DDBJ databases">
        <title>The Genome Sequence of Prevotella micans F0438.</title>
        <authorList>
            <consortium name="The Broad Institute Genome Sequencing Platform"/>
            <person name="Earl A."/>
            <person name="Ward D."/>
            <person name="Feldgarden M."/>
            <person name="Gevers D."/>
            <person name="Izard J."/>
            <person name="Baranova O.V."/>
            <person name="Blanton J.M."/>
            <person name="Wade W.G."/>
            <person name="Dewhirst F.E."/>
            <person name="Young S.K."/>
            <person name="Zeng Q."/>
            <person name="Gargeya S."/>
            <person name="Fitzgerald M."/>
            <person name="Haas B."/>
            <person name="Abouelleil A."/>
            <person name="Alvarado L."/>
            <person name="Arachchi H.M."/>
            <person name="Berlin A."/>
            <person name="Chapman S.B."/>
            <person name="Gearin G."/>
            <person name="Goldberg J."/>
            <person name="Griggs A."/>
            <person name="Gujja S."/>
            <person name="Hansen M."/>
            <person name="Heiman D."/>
            <person name="Howarth C."/>
            <person name="Larimer J."/>
            <person name="Lui A."/>
            <person name="MacDonald P.J.P."/>
            <person name="McCowen C."/>
            <person name="Montmayeur A."/>
            <person name="Murphy C."/>
            <person name="Neiman D."/>
            <person name="Pearson M."/>
            <person name="Priest M."/>
            <person name="Roberts A."/>
            <person name="Saif S."/>
            <person name="Shea T."/>
            <person name="Sisk P."/>
            <person name="Stolte C."/>
            <person name="Sykes S."/>
            <person name="Wortman J."/>
            <person name="Nusbaum C."/>
            <person name="Birren B."/>
        </authorList>
    </citation>
    <scope>NUCLEOTIDE SEQUENCE [LARGE SCALE GENOMIC DNA]</scope>
    <source>
        <strain evidence="7 8">F0438</strain>
    </source>
</reference>
<dbReference type="Proteomes" id="UP000016023">
    <property type="component" value="Unassembled WGS sequence"/>
</dbReference>
<dbReference type="HOGENOM" id="CLU_024570_1_0_10"/>
<evidence type="ECO:0000256" key="3">
    <source>
        <dbReference type="ARBA" id="ARBA00022989"/>
    </source>
</evidence>
<keyword evidence="2 5" id="KW-0812">Transmembrane</keyword>
<dbReference type="eggNOG" id="COG2304">
    <property type="taxonomic scope" value="Bacteria"/>
</dbReference>
<protein>
    <recommendedName>
        <fullName evidence="6">VWFA domain-containing protein</fullName>
    </recommendedName>
</protein>
<keyword evidence="3 5" id="KW-1133">Transmembrane helix</keyword>
<feature type="transmembrane region" description="Helical" evidence="5">
    <location>
        <begin position="7"/>
        <end position="26"/>
    </location>
</feature>
<gene>
    <name evidence="7" type="ORF">HMPREF9140_00086</name>
</gene>
<proteinExistence type="predicted"/>
<evidence type="ECO:0000256" key="5">
    <source>
        <dbReference type="SAM" id="Phobius"/>
    </source>
</evidence>
<feature type="domain" description="VWFA" evidence="6">
    <location>
        <begin position="92"/>
        <end position="287"/>
    </location>
</feature>
<keyword evidence="8" id="KW-1185">Reference proteome</keyword>
<name>H1PZJ8_9BACT</name>
<dbReference type="PATRIC" id="fig|883158.3.peg.94"/>
<dbReference type="AlphaFoldDB" id="H1PZJ8"/>
<evidence type="ECO:0000256" key="2">
    <source>
        <dbReference type="ARBA" id="ARBA00022692"/>
    </source>
</evidence>
<dbReference type="PANTHER" id="PTHR22550">
    <property type="entry name" value="SPORE GERMINATION PROTEIN"/>
    <property type="match status" value="1"/>
</dbReference>
<dbReference type="SUPFAM" id="SSF53300">
    <property type="entry name" value="vWA-like"/>
    <property type="match status" value="1"/>
</dbReference>
<evidence type="ECO:0000313" key="8">
    <source>
        <dbReference type="Proteomes" id="UP000016023"/>
    </source>
</evidence>